<dbReference type="Proteomes" id="UP000000600">
    <property type="component" value="Unassembled WGS sequence"/>
</dbReference>
<dbReference type="AlphaFoldDB" id="A0DLW3"/>
<gene>
    <name evidence="1" type="ORF">GSPATT00039663001</name>
</gene>
<dbReference type="InParanoid" id="A0DLW3"/>
<dbReference type="RefSeq" id="XP_001451427.1">
    <property type="nucleotide sequence ID" value="XM_001451390.1"/>
</dbReference>
<accession>A0DLW3</accession>
<dbReference type="HOGENOM" id="CLU_1879448_0_0_1"/>
<keyword evidence="2" id="KW-1185">Reference proteome</keyword>
<reference evidence="1 2" key="1">
    <citation type="journal article" date="2006" name="Nature">
        <title>Global trends of whole-genome duplications revealed by the ciliate Paramecium tetraurelia.</title>
        <authorList>
            <consortium name="Genoscope"/>
            <person name="Aury J.-M."/>
            <person name="Jaillon O."/>
            <person name="Duret L."/>
            <person name="Noel B."/>
            <person name="Jubin C."/>
            <person name="Porcel B.M."/>
            <person name="Segurens B."/>
            <person name="Daubin V."/>
            <person name="Anthouard V."/>
            <person name="Aiach N."/>
            <person name="Arnaiz O."/>
            <person name="Billaut A."/>
            <person name="Beisson J."/>
            <person name="Blanc I."/>
            <person name="Bouhouche K."/>
            <person name="Camara F."/>
            <person name="Duharcourt S."/>
            <person name="Guigo R."/>
            <person name="Gogendeau D."/>
            <person name="Katinka M."/>
            <person name="Keller A.-M."/>
            <person name="Kissmehl R."/>
            <person name="Klotz C."/>
            <person name="Koll F."/>
            <person name="Le Moue A."/>
            <person name="Lepere C."/>
            <person name="Malinsky S."/>
            <person name="Nowacki M."/>
            <person name="Nowak J.K."/>
            <person name="Plattner H."/>
            <person name="Poulain J."/>
            <person name="Ruiz F."/>
            <person name="Serrano V."/>
            <person name="Zagulski M."/>
            <person name="Dessen P."/>
            <person name="Betermier M."/>
            <person name="Weissenbach J."/>
            <person name="Scarpelli C."/>
            <person name="Schachter V."/>
            <person name="Sperling L."/>
            <person name="Meyer E."/>
            <person name="Cohen J."/>
            <person name="Wincker P."/>
        </authorList>
    </citation>
    <scope>NUCLEOTIDE SEQUENCE [LARGE SCALE GENOMIC DNA]</scope>
    <source>
        <strain evidence="1 2">Stock d4-2</strain>
    </source>
</reference>
<organism evidence="1 2">
    <name type="scientific">Paramecium tetraurelia</name>
    <dbReference type="NCBI Taxonomy" id="5888"/>
    <lineage>
        <taxon>Eukaryota</taxon>
        <taxon>Sar</taxon>
        <taxon>Alveolata</taxon>
        <taxon>Ciliophora</taxon>
        <taxon>Intramacronucleata</taxon>
        <taxon>Oligohymenophorea</taxon>
        <taxon>Peniculida</taxon>
        <taxon>Parameciidae</taxon>
        <taxon>Paramecium</taxon>
    </lineage>
</organism>
<name>A0DLW3_PARTE</name>
<evidence type="ECO:0000313" key="1">
    <source>
        <dbReference type="EMBL" id="CAK84030.1"/>
    </source>
</evidence>
<dbReference type="KEGG" id="ptm:GSPATT00039663001"/>
<protein>
    <submittedName>
        <fullName evidence="1">Uncharacterized protein</fullName>
    </submittedName>
</protein>
<proteinExistence type="predicted"/>
<sequence length="136" mass="15685">MLSYSGELYNKEGLINGNQTVLSDKFLDNSQVTHSGEYKMVNKSVLGYFCNRQFSWVIIFVDFNLNQFIGGGESYYDEGSMKNVTYYNHYKYGGRWKFCKGKMVVTLLNISKFKNSQYISNGGLCDEREQIKIGKI</sequence>
<dbReference type="EMBL" id="CT868492">
    <property type="protein sequence ID" value="CAK84030.1"/>
    <property type="molecule type" value="Genomic_DNA"/>
</dbReference>
<dbReference type="GeneID" id="5037212"/>
<evidence type="ECO:0000313" key="2">
    <source>
        <dbReference type="Proteomes" id="UP000000600"/>
    </source>
</evidence>